<protein>
    <recommendedName>
        <fullName evidence="4">Lipoprotein</fullName>
    </recommendedName>
</protein>
<dbReference type="Proteomes" id="UP000009049">
    <property type="component" value="Chromosome"/>
</dbReference>
<accession>A4CGA0</accession>
<dbReference type="RefSeq" id="WP_012813653.1">
    <property type="nucleotide sequence ID" value="NC_013222.1"/>
</dbReference>
<reference evidence="2 3" key="1">
    <citation type="journal article" date="2009" name="J. Bacteriol.">
        <title>Complete genome sequence of Robiginitalea biformata HTCC2501.</title>
        <authorList>
            <person name="Oh H.M."/>
            <person name="Giovannoni S.J."/>
            <person name="Lee K."/>
            <person name="Ferriera S."/>
            <person name="Johnson J."/>
            <person name="Cho J.C."/>
        </authorList>
    </citation>
    <scope>NUCLEOTIDE SEQUENCE [LARGE SCALE GENOMIC DNA]</scope>
    <source>
        <strain evidence="3">ATCC BAA-864 / HTCC2501 / KCTC 12146</strain>
    </source>
</reference>
<evidence type="ECO:0000313" key="2">
    <source>
        <dbReference type="EMBL" id="EAR15958.1"/>
    </source>
</evidence>
<evidence type="ECO:0008006" key="4">
    <source>
        <dbReference type="Google" id="ProtNLM"/>
    </source>
</evidence>
<dbReference type="eggNOG" id="ENOG5032YG7">
    <property type="taxonomic scope" value="Bacteria"/>
</dbReference>
<feature type="chain" id="PRO_5002667353" description="Lipoprotein" evidence="1">
    <location>
        <begin position="21"/>
        <end position="187"/>
    </location>
</feature>
<name>A4CGA0_ROBBH</name>
<evidence type="ECO:0000256" key="1">
    <source>
        <dbReference type="SAM" id="SignalP"/>
    </source>
</evidence>
<keyword evidence="3" id="KW-1185">Reference proteome</keyword>
<dbReference type="OrthoDB" id="2449873at2"/>
<evidence type="ECO:0000313" key="3">
    <source>
        <dbReference type="Proteomes" id="UP000009049"/>
    </source>
</evidence>
<dbReference type="AlphaFoldDB" id="A4CGA0"/>
<dbReference type="HOGENOM" id="CLU_119080_0_0_10"/>
<organism evidence="2 3">
    <name type="scientific">Robiginitalea biformata (strain ATCC BAA-864 / DSM 15991 / KCTC 12146 / HTCC2501)</name>
    <dbReference type="NCBI Taxonomy" id="313596"/>
    <lineage>
        <taxon>Bacteria</taxon>
        <taxon>Pseudomonadati</taxon>
        <taxon>Bacteroidota</taxon>
        <taxon>Flavobacteriia</taxon>
        <taxon>Flavobacteriales</taxon>
        <taxon>Flavobacteriaceae</taxon>
        <taxon>Robiginitalea</taxon>
    </lineage>
</organism>
<gene>
    <name evidence="2" type="ordered locus">RB2501_03650</name>
</gene>
<keyword evidence="1" id="KW-0732">Signal</keyword>
<dbReference type="PROSITE" id="PS51257">
    <property type="entry name" value="PROKAR_LIPOPROTEIN"/>
    <property type="match status" value="1"/>
</dbReference>
<dbReference type="STRING" id="313596.RB2501_03650"/>
<feature type="signal peptide" evidence="1">
    <location>
        <begin position="1"/>
        <end position="20"/>
    </location>
</feature>
<dbReference type="EMBL" id="CP001712">
    <property type="protein sequence ID" value="EAR15958.1"/>
    <property type="molecule type" value="Genomic_DNA"/>
</dbReference>
<sequence>MLRQTSLPGLLAAAVFLLLASGCSKPETGEDATLSAVSAKTKVETLDSQLKQARKAAMRFHSFQQAVKHGYADPYPFNPSPYVPNMGFHYINVGLMDGTFEVDRPEILLYVPNKQGKLKLVGIEYAIPAAPDSEAPEGFIGDEDHWHYNPEVAGGAWTLHAWVVMDNPDGVFASFNPDVPVSDPSLD</sequence>
<proteinExistence type="predicted"/>
<dbReference type="KEGG" id="rbi:RB2501_03650"/>